<proteinExistence type="inferred from homology"/>
<dbReference type="PANTHER" id="PTHR11113:SF14">
    <property type="entry name" value="N-ACETYLGLUCOSAMINE-6-PHOSPHATE DEACETYLASE"/>
    <property type="match status" value="1"/>
</dbReference>
<reference evidence="8" key="1">
    <citation type="journal article" date="2019" name="Int. J. Syst. Evol. Microbiol.">
        <title>The Global Catalogue of Microorganisms (GCM) 10K type strain sequencing project: providing services to taxonomists for standard genome sequencing and annotation.</title>
        <authorList>
            <consortium name="The Broad Institute Genomics Platform"/>
            <consortium name="The Broad Institute Genome Sequencing Center for Infectious Disease"/>
            <person name="Wu L."/>
            <person name="Ma J."/>
        </authorList>
    </citation>
    <scope>NUCLEOTIDE SEQUENCE [LARGE SCALE GENOMIC DNA]</scope>
    <source>
        <strain evidence="8">CCUG 71848</strain>
    </source>
</reference>
<comment type="similarity">
    <text evidence="1 5">Belongs to the metallo-dependent hydrolases superfamily. NagA family.</text>
</comment>
<evidence type="ECO:0000256" key="2">
    <source>
        <dbReference type="ARBA" id="ARBA00022723"/>
    </source>
</evidence>
<dbReference type="GO" id="GO:0008448">
    <property type="term" value="F:N-acetylglucosamine-6-phosphate deacetylase activity"/>
    <property type="evidence" value="ECO:0007669"/>
    <property type="project" value="UniProtKB-EC"/>
</dbReference>
<feature type="domain" description="Amidohydrolase-related" evidence="6">
    <location>
        <begin position="52"/>
        <end position="363"/>
    </location>
</feature>
<evidence type="ECO:0000313" key="7">
    <source>
        <dbReference type="EMBL" id="MFD1125469.1"/>
    </source>
</evidence>
<organism evidence="7 8">
    <name type="scientific">Lentilactobacillus raoultii</name>
    <dbReference type="NCBI Taxonomy" id="1987503"/>
    <lineage>
        <taxon>Bacteria</taxon>
        <taxon>Bacillati</taxon>
        <taxon>Bacillota</taxon>
        <taxon>Bacilli</taxon>
        <taxon>Lactobacillales</taxon>
        <taxon>Lactobacillaceae</taxon>
        <taxon>Lentilactobacillus</taxon>
    </lineage>
</organism>
<dbReference type="InterPro" id="IPR003764">
    <property type="entry name" value="GlcNAc_6-P_deAcase"/>
</dbReference>
<evidence type="ECO:0000256" key="3">
    <source>
        <dbReference type="ARBA" id="ARBA00022801"/>
    </source>
</evidence>
<evidence type="ECO:0000259" key="6">
    <source>
        <dbReference type="Pfam" id="PF01979"/>
    </source>
</evidence>
<dbReference type="InterPro" id="IPR032466">
    <property type="entry name" value="Metal_Hydrolase"/>
</dbReference>
<dbReference type="SUPFAM" id="SSF51556">
    <property type="entry name" value="Metallo-dependent hydrolases"/>
    <property type="match status" value="1"/>
</dbReference>
<evidence type="ECO:0000256" key="4">
    <source>
        <dbReference type="ARBA" id="ARBA00023277"/>
    </source>
</evidence>
<evidence type="ECO:0000256" key="1">
    <source>
        <dbReference type="ARBA" id="ARBA00010716"/>
    </source>
</evidence>
<dbReference type="SUPFAM" id="SSF51338">
    <property type="entry name" value="Composite domain of metallo-dependent hydrolases"/>
    <property type="match status" value="1"/>
</dbReference>
<dbReference type="EMBL" id="JBHTLH010000030">
    <property type="protein sequence ID" value="MFD1125469.1"/>
    <property type="molecule type" value="Genomic_DNA"/>
</dbReference>
<dbReference type="EC" id="3.5.1.25" evidence="7"/>
<comment type="caution">
    <text evidence="7">The sequence shown here is derived from an EMBL/GenBank/DDBJ whole genome shotgun (WGS) entry which is preliminary data.</text>
</comment>
<accession>A0ABW3PGJ0</accession>
<gene>
    <name evidence="7" type="primary">nagA</name>
    <name evidence="7" type="ORF">ACFQ22_08905</name>
</gene>
<protein>
    <submittedName>
        <fullName evidence="7">N-acetylglucosamine-6-phosphate deacetylase</fullName>
        <ecNumber evidence="7">3.5.1.25</ecNumber>
    </submittedName>
</protein>
<dbReference type="PIRSF" id="PIRSF038994">
    <property type="entry name" value="NagA"/>
    <property type="match status" value="1"/>
</dbReference>
<evidence type="ECO:0000313" key="8">
    <source>
        <dbReference type="Proteomes" id="UP001597156"/>
    </source>
</evidence>
<dbReference type="RefSeq" id="WP_121977170.1">
    <property type="nucleotide sequence ID" value="NZ_JBHTLH010000030.1"/>
</dbReference>
<dbReference type="Pfam" id="PF01979">
    <property type="entry name" value="Amidohydro_1"/>
    <property type="match status" value="1"/>
</dbReference>
<sequence>MSRVFTHCHLYTGQRELSDGFLRFSNRIESVGSMTDFLPMADDQIENLVGKIVVPGFIDVHVHGGYGVDSMTGSAQQICQMAAQMKSEGVTTLFLTTMTQSANKISQAMQTIKTASMTSPIIKGIHLEGPFIAPKFHGAQPVDQIQAASVSRLAQWQQLSGGLIRLITYAPEQNPHLALETYCASHGIRLSVGHSNATYQTLQNCRIDHVTHLFNAQRGLHQREPGVVGFAALSEIPVELICDGFHVIAPVVKIAYRLIGPTRLELVTDAMEAKGMPDGRYQLGGQGVTVAKGRATLANGKLAGSVLKFSQAFKNIIDFTGCSIADAVKMSSTNQAREFNLRGKGSLEIGSDADINVFDKQLTLMATYSYGK</sequence>
<dbReference type="NCBIfam" id="TIGR00221">
    <property type="entry name" value="nagA"/>
    <property type="match status" value="1"/>
</dbReference>
<dbReference type="CDD" id="cd00854">
    <property type="entry name" value="NagA"/>
    <property type="match status" value="1"/>
</dbReference>
<dbReference type="InterPro" id="IPR011059">
    <property type="entry name" value="Metal-dep_hydrolase_composite"/>
</dbReference>
<keyword evidence="8" id="KW-1185">Reference proteome</keyword>
<dbReference type="InterPro" id="IPR006680">
    <property type="entry name" value="Amidohydro-rel"/>
</dbReference>
<keyword evidence="4 5" id="KW-0119">Carbohydrate metabolism</keyword>
<keyword evidence="2" id="KW-0479">Metal-binding</keyword>
<name>A0ABW3PGJ0_9LACO</name>
<dbReference type="Gene3D" id="3.20.20.140">
    <property type="entry name" value="Metal-dependent hydrolases"/>
    <property type="match status" value="1"/>
</dbReference>
<evidence type="ECO:0000256" key="5">
    <source>
        <dbReference type="PIRNR" id="PIRNR038994"/>
    </source>
</evidence>
<dbReference type="Proteomes" id="UP001597156">
    <property type="component" value="Unassembled WGS sequence"/>
</dbReference>
<dbReference type="PANTHER" id="PTHR11113">
    <property type="entry name" value="N-ACETYLGLUCOSAMINE-6-PHOSPHATE DEACETYLASE"/>
    <property type="match status" value="1"/>
</dbReference>
<keyword evidence="3 5" id="KW-0378">Hydrolase</keyword>
<dbReference type="Gene3D" id="2.30.40.10">
    <property type="entry name" value="Urease, subunit C, domain 1"/>
    <property type="match status" value="1"/>
</dbReference>